<organism evidence="3 4">
    <name type="scientific">Novosphingobium endophyticum</name>
    <dbReference type="NCBI Taxonomy" id="1955250"/>
    <lineage>
        <taxon>Bacteria</taxon>
        <taxon>Pseudomonadati</taxon>
        <taxon>Pseudomonadota</taxon>
        <taxon>Alphaproteobacteria</taxon>
        <taxon>Sphingomonadales</taxon>
        <taxon>Sphingomonadaceae</taxon>
        <taxon>Novosphingobium</taxon>
    </lineage>
</organism>
<sequence length="126" mass="14500">MNRASFFSPQAGRVIDAPLQTWARFAIGDVVRHKHHDFRGVVFDIDPVFANSEEWYQSIPAEMRPNREQPYYHLLAENEDSSYIAYVSQQNLTVDAEGGPVDHPSLSQIFEAFSDGRYQLRRGMTH</sequence>
<dbReference type="SMART" id="SM00992">
    <property type="entry name" value="YccV-like"/>
    <property type="match status" value="1"/>
</dbReference>
<dbReference type="NCBIfam" id="TIGR02097">
    <property type="entry name" value="yccV"/>
    <property type="match status" value="1"/>
</dbReference>
<evidence type="ECO:0000259" key="2">
    <source>
        <dbReference type="SMART" id="SM00992"/>
    </source>
</evidence>
<dbReference type="InterPro" id="IPR053189">
    <property type="entry name" value="Clp_protease_adapter_ClpF"/>
</dbReference>
<dbReference type="Gene3D" id="2.30.30.390">
    <property type="entry name" value="Hemimethylated DNA-binding domain"/>
    <property type="match status" value="1"/>
</dbReference>
<protein>
    <recommendedName>
        <fullName evidence="1">Heat shock protein HspQ</fullName>
    </recommendedName>
</protein>
<dbReference type="PANTHER" id="PTHR48439">
    <property type="entry name" value="HEMIMETHYLATED DNA-BINDING DOMAIN-CONTAINING PROTEIN"/>
    <property type="match status" value="1"/>
</dbReference>
<proteinExistence type="predicted"/>
<feature type="domain" description="Hemimethylated DNA-binding" evidence="2">
    <location>
        <begin position="22"/>
        <end position="121"/>
    </location>
</feature>
<dbReference type="InterPro" id="IPR036623">
    <property type="entry name" value="Hemimethylated_DNA-bd_sf"/>
</dbReference>
<keyword evidence="3" id="KW-0238">DNA-binding</keyword>
<evidence type="ECO:0000313" key="3">
    <source>
        <dbReference type="EMBL" id="GGC16948.1"/>
    </source>
</evidence>
<dbReference type="GO" id="GO:0003677">
    <property type="term" value="F:DNA binding"/>
    <property type="evidence" value="ECO:0007669"/>
    <property type="project" value="UniProtKB-UniRule"/>
</dbReference>
<evidence type="ECO:0000313" key="4">
    <source>
        <dbReference type="Proteomes" id="UP000608154"/>
    </source>
</evidence>
<gene>
    <name evidence="3" type="ORF">GCM10011494_39770</name>
</gene>
<evidence type="ECO:0000256" key="1">
    <source>
        <dbReference type="NCBIfam" id="TIGR02097"/>
    </source>
</evidence>
<dbReference type="SUPFAM" id="SSF141255">
    <property type="entry name" value="YccV-like"/>
    <property type="match status" value="1"/>
</dbReference>
<dbReference type="Pfam" id="PF08755">
    <property type="entry name" value="YccV-like"/>
    <property type="match status" value="1"/>
</dbReference>
<accession>A0A916TWH8</accession>
<dbReference type="AlphaFoldDB" id="A0A916TWH8"/>
<keyword evidence="4" id="KW-1185">Reference proteome</keyword>
<dbReference type="Proteomes" id="UP000608154">
    <property type="component" value="Unassembled WGS sequence"/>
</dbReference>
<reference evidence="3" key="2">
    <citation type="submission" date="2020-09" db="EMBL/GenBank/DDBJ databases">
        <authorList>
            <person name="Sun Q."/>
            <person name="Zhou Y."/>
        </authorList>
    </citation>
    <scope>NUCLEOTIDE SEQUENCE</scope>
    <source>
        <strain evidence="3">CGMCC 1.15095</strain>
    </source>
</reference>
<name>A0A916TWH8_9SPHN</name>
<dbReference type="PANTHER" id="PTHR48439:SF1">
    <property type="entry name" value="HEMIMETHYLATED DNA-BINDING DOMAIN-CONTAINING PROTEIN"/>
    <property type="match status" value="1"/>
</dbReference>
<dbReference type="InterPro" id="IPR011722">
    <property type="entry name" value="Hemimethylated_DNA-bd_dom"/>
</dbReference>
<dbReference type="RefSeq" id="WP_188773298.1">
    <property type="nucleotide sequence ID" value="NZ_BMHK01000072.1"/>
</dbReference>
<comment type="caution">
    <text evidence="3">The sequence shown here is derived from an EMBL/GenBank/DDBJ whole genome shotgun (WGS) entry which is preliminary data.</text>
</comment>
<dbReference type="EMBL" id="BMHK01000072">
    <property type="protein sequence ID" value="GGC16948.1"/>
    <property type="molecule type" value="Genomic_DNA"/>
</dbReference>
<reference evidence="3" key="1">
    <citation type="journal article" date="2014" name="Int. J. Syst. Evol. Microbiol.">
        <title>Complete genome sequence of Corynebacterium casei LMG S-19264T (=DSM 44701T), isolated from a smear-ripened cheese.</title>
        <authorList>
            <consortium name="US DOE Joint Genome Institute (JGI-PGF)"/>
            <person name="Walter F."/>
            <person name="Albersmeier A."/>
            <person name="Kalinowski J."/>
            <person name="Ruckert C."/>
        </authorList>
    </citation>
    <scope>NUCLEOTIDE SEQUENCE</scope>
    <source>
        <strain evidence="3">CGMCC 1.15095</strain>
    </source>
</reference>